<dbReference type="STRING" id="430453.SAMN04487962_12016"/>
<dbReference type="OrthoDB" id="9156894at2"/>
<organism evidence="2 3">
    <name type="scientific">Marinobacter segnicrescens</name>
    <dbReference type="NCBI Taxonomy" id="430453"/>
    <lineage>
        <taxon>Bacteria</taxon>
        <taxon>Pseudomonadati</taxon>
        <taxon>Pseudomonadota</taxon>
        <taxon>Gammaproteobacteria</taxon>
        <taxon>Pseudomonadales</taxon>
        <taxon>Marinobacteraceae</taxon>
        <taxon>Marinobacter</taxon>
    </lineage>
</organism>
<dbReference type="AlphaFoldDB" id="A0A1I0GRR5"/>
<name>A0A1I0GRR5_9GAMM</name>
<feature type="transmembrane region" description="Helical" evidence="1">
    <location>
        <begin position="85"/>
        <end position="103"/>
    </location>
</feature>
<dbReference type="RefSeq" id="WP_091854017.1">
    <property type="nucleotide sequence ID" value="NZ_FOHZ01000020.1"/>
</dbReference>
<reference evidence="3" key="1">
    <citation type="submission" date="2016-10" db="EMBL/GenBank/DDBJ databases">
        <authorList>
            <person name="Varghese N."/>
            <person name="Submissions S."/>
        </authorList>
    </citation>
    <scope>NUCLEOTIDE SEQUENCE [LARGE SCALE GENOMIC DNA]</scope>
    <source>
        <strain evidence="3">CGMCC 1.6489</strain>
    </source>
</reference>
<sequence>MTVETTPTGILIIIALMAVVTLATRYGGAFVMSFVRISPRIESFINTMASSVLIAIIVPMAFSGDAGALAALATTALTMLIMQRPLPAIAAGILAAALVRLFTG</sequence>
<proteinExistence type="predicted"/>
<feature type="transmembrane region" description="Helical" evidence="1">
    <location>
        <begin position="12"/>
        <end position="35"/>
    </location>
</feature>
<keyword evidence="1" id="KW-0812">Transmembrane</keyword>
<protein>
    <submittedName>
        <fullName evidence="2">Uncharacterized membrane protein</fullName>
    </submittedName>
</protein>
<feature type="transmembrane region" description="Helical" evidence="1">
    <location>
        <begin position="47"/>
        <end position="73"/>
    </location>
</feature>
<accession>A0A1I0GRR5</accession>
<keyword evidence="3" id="KW-1185">Reference proteome</keyword>
<evidence type="ECO:0000256" key="1">
    <source>
        <dbReference type="SAM" id="Phobius"/>
    </source>
</evidence>
<dbReference type="InterPro" id="IPR008407">
    <property type="entry name" value="Brnchd-chn_aa_trnsp_AzlD"/>
</dbReference>
<gene>
    <name evidence="2" type="ORF">SAMN04487962_12016</name>
</gene>
<keyword evidence="1" id="KW-0472">Membrane</keyword>
<evidence type="ECO:0000313" key="3">
    <source>
        <dbReference type="Proteomes" id="UP000198762"/>
    </source>
</evidence>
<dbReference type="Proteomes" id="UP000198762">
    <property type="component" value="Unassembled WGS sequence"/>
</dbReference>
<dbReference type="EMBL" id="FOHZ01000020">
    <property type="protein sequence ID" value="SET73773.1"/>
    <property type="molecule type" value="Genomic_DNA"/>
</dbReference>
<evidence type="ECO:0000313" key="2">
    <source>
        <dbReference type="EMBL" id="SET73773.1"/>
    </source>
</evidence>
<dbReference type="Pfam" id="PF05437">
    <property type="entry name" value="AzlD"/>
    <property type="match status" value="1"/>
</dbReference>
<keyword evidence="1" id="KW-1133">Transmembrane helix</keyword>